<keyword evidence="2" id="KW-1185">Reference proteome</keyword>
<proteinExistence type="predicted"/>
<evidence type="ECO:0000313" key="2">
    <source>
        <dbReference type="Proteomes" id="UP000199701"/>
    </source>
</evidence>
<name>A0A1I0R9C1_9FIRM</name>
<reference evidence="1 2" key="1">
    <citation type="submission" date="2016-10" db="EMBL/GenBank/DDBJ databases">
        <authorList>
            <person name="de Groot N.N."/>
        </authorList>
    </citation>
    <scope>NUCLEOTIDE SEQUENCE [LARGE SCALE GENOMIC DNA]</scope>
    <source>
        <strain evidence="1 2">DSM 9179</strain>
    </source>
</reference>
<protein>
    <recommendedName>
        <fullName evidence="3">Polya polymerase</fullName>
    </recommendedName>
</protein>
<sequence>MKLKNIKDVEGLFKVIDQCQGKVELVTEEGDRLNLKSRLSQYVALVNVFADVKIGELELVAYEDADVAKIAQFVFKDAGIK</sequence>
<dbReference type="STRING" id="99656.SAMN05421659_11326"/>
<dbReference type="OrthoDB" id="1683411at2"/>
<organism evidence="1 2">
    <name type="scientific">[Clostridium] fimetarium</name>
    <dbReference type="NCBI Taxonomy" id="99656"/>
    <lineage>
        <taxon>Bacteria</taxon>
        <taxon>Bacillati</taxon>
        <taxon>Bacillota</taxon>
        <taxon>Clostridia</taxon>
        <taxon>Lachnospirales</taxon>
        <taxon>Lachnospiraceae</taxon>
    </lineage>
</organism>
<gene>
    <name evidence="1" type="ORF">SAMN05421659_11326</name>
</gene>
<dbReference type="EMBL" id="FOJI01000013">
    <property type="protein sequence ID" value="SEW37386.1"/>
    <property type="molecule type" value="Genomic_DNA"/>
</dbReference>
<dbReference type="AlphaFoldDB" id="A0A1I0R9C1"/>
<dbReference type="Proteomes" id="UP000199701">
    <property type="component" value="Unassembled WGS sequence"/>
</dbReference>
<evidence type="ECO:0000313" key="1">
    <source>
        <dbReference type="EMBL" id="SEW37386.1"/>
    </source>
</evidence>
<accession>A0A1I0R9C1</accession>
<dbReference type="RefSeq" id="WP_092455621.1">
    <property type="nucleotide sequence ID" value="NZ_FOJI01000013.1"/>
</dbReference>
<evidence type="ECO:0008006" key="3">
    <source>
        <dbReference type="Google" id="ProtNLM"/>
    </source>
</evidence>